<proteinExistence type="predicted"/>
<keyword evidence="1" id="KW-0472">Membrane</keyword>
<evidence type="ECO:0000313" key="2">
    <source>
        <dbReference type="EMBL" id="PON58781.1"/>
    </source>
</evidence>
<protein>
    <submittedName>
        <fullName evidence="2">Uncharacterized protein</fullName>
    </submittedName>
</protein>
<keyword evidence="1" id="KW-0812">Transmembrane</keyword>
<sequence>MAHYTCHYETSFQKERVPQMVDVNMTWLIIDVWAGLVVGIGLGWAGLGCVSTLRHYSSLSELEAPPPQALSLTVFTFNLEYAISQGFCPFFLSELEAPHSQALRFSTAFLIARQAFIHVFKSELQLLEGYFLFPADLL</sequence>
<keyword evidence="1" id="KW-1133">Transmembrane helix</keyword>
<name>A0A2P5CCN2_TREOI</name>
<dbReference type="AlphaFoldDB" id="A0A2P5CCN2"/>
<evidence type="ECO:0000256" key="1">
    <source>
        <dbReference type="SAM" id="Phobius"/>
    </source>
</evidence>
<feature type="transmembrane region" description="Helical" evidence="1">
    <location>
        <begin position="27"/>
        <end position="50"/>
    </location>
</feature>
<keyword evidence="3" id="KW-1185">Reference proteome</keyword>
<reference evidence="3" key="1">
    <citation type="submission" date="2016-06" db="EMBL/GenBank/DDBJ databases">
        <title>Parallel loss of symbiosis genes in relatives of nitrogen-fixing non-legume Parasponia.</title>
        <authorList>
            <person name="Van Velzen R."/>
            <person name="Holmer R."/>
            <person name="Bu F."/>
            <person name="Rutten L."/>
            <person name="Van Zeijl A."/>
            <person name="Liu W."/>
            <person name="Santuari L."/>
            <person name="Cao Q."/>
            <person name="Sharma T."/>
            <person name="Shen D."/>
            <person name="Roswanjaya Y."/>
            <person name="Wardhani T."/>
            <person name="Kalhor M.S."/>
            <person name="Jansen J."/>
            <person name="Van den Hoogen J."/>
            <person name="Gungor B."/>
            <person name="Hartog M."/>
            <person name="Hontelez J."/>
            <person name="Verver J."/>
            <person name="Yang W.-C."/>
            <person name="Schijlen E."/>
            <person name="Repin R."/>
            <person name="Schilthuizen M."/>
            <person name="Schranz E."/>
            <person name="Heidstra R."/>
            <person name="Miyata K."/>
            <person name="Fedorova E."/>
            <person name="Kohlen W."/>
            <person name="Bisseling T."/>
            <person name="Smit S."/>
            <person name="Geurts R."/>
        </authorList>
    </citation>
    <scope>NUCLEOTIDE SEQUENCE [LARGE SCALE GENOMIC DNA]</scope>
    <source>
        <strain evidence="3">cv. RG33-2</strain>
    </source>
</reference>
<accession>A0A2P5CCN2</accession>
<comment type="caution">
    <text evidence="2">The sequence shown here is derived from an EMBL/GenBank/DDBJ whole genome shotgun (WGS) entry which is preliminary data.</text>
</comment>
<dbReference type="InParanoid" id="A0A2P5CCN2"/>
<evidence type="ECO:0000313" key="3">
    <source>
        <dbReference type="Proteomes" id="UP000237000"/>
    </source>
</evidence>
<dbReference type="Proteomes" id="UP000237000">
    <property type="component" value="Unassembled WGS sequence"/>
</dbReference>
<organism evidence="2 3">
    <name type="scientific">Trema orientale</name>
    <name type="common">Charcoal tree</name>
    <name type="synonym">Celtis orientalis</name>
    <dbReference type="NCBI Taxonomy" id="63057"/>
    <lineage>
        <taxon>Eukaryota</taxon>
        <taxon>Viridiplantae</taxon>
        <taxon>Streptophyta</taxon>
        <taxon>Embryophyta</taxon>
        <taxon>Tracheophyta</taxon>
        <taxon>Spermatophyta</taxon>
        <taxon>Magnoliopsida</taxon>
        <taxon>eudicotyledons</taxon>
        <taxon>Gunneridae</taxon>
        <taxon>Pentapetalae</taxon>
        <taxon>rosids</taxon>
        <taxon>fabids</taxon>
        <taxon>Rosales</taxon>
        <taxon>Cannabaceae</taxon>
        <taxon>Trema</taxon>
    </lineage>
</organism>
<dbReference type="EMBL" id="JXTC01000381">
    <property type="protein sequence ID" value="PON58781.1"/>
    <property type="molecule type" value="Genomic_DNA"/>
</dbReference>
<gene>
    <name evidence="2" type="ORF">TorRG33x02_289850</name>
</gene>